<feature type="transmembrane region" description="Helical" evidence="7">
    <location>
        <begin position="252"/>
        <end position="272"/>
    </location>
</feature>
<feature type="transmembrane region" description="Helical" evidence="7">
    <location>
        <begin position="357"/>
        <end position="381"/>
    </location>
</feature>
<keyword evidence="4 7" id="KW-1133">Transmembrane helix</keyword>
<keyword evidence="2" id="KW-0813">Transport</keyword>
<organism evidence="8 9">
    <name type="scientific">Arxiozyma heterogenica</name>
    <dbReference type="NCBI Taxonomy" id="278026"/>
    <lineage>
        <taxon>Eukaryota</taxon>
        <taxon>Fungi</taxon>
        <taxon>Dikarya</taxon>
        <taxon>Ascomycota</taxon>
        <taxon>Saccharomycotina</taxon>
        <taxon>Saccharomycetes</taxon>
        <taxon>Saccharomycetales</taxon>
        <taxon>Saccharomycetaceae</taxon>
        <taxon>Arxiozyma</taxon>
    </lineage>
</organism>
<feature type="transmembrane region" description="Helical" evidence="7">
    <location>
        <begin position="486"/>
        <end position="507"/>
    </location>
</feature>
<comment type="caution">
    <text evidence="8">The sequence shown here is derived from an EMBL/GenBank/DDBJ whole genome shotgun (WGS) entry which is preliminary data.</text>
</comment>
<keyword evidence="5 7" id="KW-0472">Membrane</keyword>
<evidence type="ECO:0000256" key="4">
    <source>
        <dbReference type="ARBA" id="ARBA00022989"/>
    </source>
</evidence>
<dbReference type="GO" id="GO:0022857">
    <property type="term" value="F:transmembrane transporter activity"/>
    <property type="evidence" value="ECO:0007669"/>
    <property type="project" value="InterPro"/>
</dbReference>
<dbReference type="PANTHER" id="PTHR43791:SF1">
    <property type="entry name" value="ALLANTOATE PERMEASE"/>
    <property type="match status" value="1"/>
</dbReference>
<dbReference type="EMBL" id="JAWIZZ010000006">
    <property type="protein sequence ID" value="KAK5782438.1"/>
    <property type="molecule type" value="Genomic_DNA"/>
</dbReference>
<dbReference type="FunFam" id="1.20.1250.20:FF:000064">
    <property type="entry name" value="MFS allantoate transporter"/>
    <property type="match status" value="1"/>
</dbReference>
<evidence type="ECO:0000256" key="5">
    <source>
        <dbReference type="ARBA" id="ARBA00023136"/>
    </source>
</evidence>
<evidence type="ECO:0000256" key="2">
    <source>
        <dbReference type="ARBA" id="ARBA00022448"/>
    </source>
</evidence>
<evidence type="ECO:0000256" key="6">
    <source>
        <dbReference type="ARBA" id="ARBA00037968"/>
    </source>
</evidence>
<reference evidence="9" key="1">
    <citation type="submission" date="2023-07" db="EMBL/GenBank/DDBJ databases">
        <title>A draft genome of Kazachstania heterogenica Y-27499.</title>
        <authorList>
            <person name="Donic C."/>
            <person name="Kralova J.S."/>
            <person name="Fidel L."/>
            <person name="Ben-Dor S."/>
            <person name="Jung S."/>
        </authorList>
    </citation>
    <scope>NUCLEOTIDE SEQUENCE [LARGE SCALE GENOMIC DNA]</scope>
    <source>
        <strain evidence="9">Y27499</strain>
    </source>
</reference>
<feature type="transmembrane region" description="Helical" evidence="7">
    <location>
        <begin position="321"/>
        <end position="345"/>
    </location>
</feature>
<feature type="transmembrane region" description="Helical" evidence="7">
    <location>
        <begin position="80"/>
        <end position="98"/>
    </location>
</feature>
<dbReference type="SUPFAM" id="SSF103473">
    <property type="entry name" value="MFS general substrate transporter"/>
    <property type="match status" value="1"/>
</dbReference>
<dbReference type="Proteomes" id="UP001306508">
    <property type="component" value="Unassembled WGS sequence"/>
</dbReference>
<evidence type="ECO:0000256" key="1">
    <source>
        <dbReference type="ARBA" id="ARBA00004141"/>
    </source>
</evidence>
<dbReference type="InterPro" id="IPR011701">
    <property type="entry name" value="MFS"/>
</dbReference>
<dbReference type="Pfam" id="PF07690">
    <property type="entry name" value="MFS_1"/>
    <property type="match status" value="1"/>
</dbReference>
<evidence type="ECO:0000256" key="7">
    <source>
        <dbReference type="SAM" id="Phobius"/>
    </source>
</evidence>
<dbReference type="PANTHER" id="PTHR43791">
    <property type="entry name" value="PERMEASE-RELATED"/>
    <property type="match status" value="1"/>
</dbReference>
<sequence>MSSLSSDNKSLNDSKHLNNIGITEVNIYESNTQPAAEKETNLVSYTNDLEGENITELDDAMRLADDAKQIKITPEQDRKLVWKIDLCMFPLMCLIYAVQFMDKVATGSAAIMGLRTDLKMHGNQYSWVGSAFYFGFLFMNLGPVQVLFQKSKYMSKMLAIFILIWGLLLCCHSAPYINYPGFIVLRVLLGCVESVVTPCFTIITAQYWKADEQFTRICIWFAMNGLGVIFLNAMAYGLYIHKDIYTITAWRVLFIIIGVITLFLGSLIYYWIPDNPSNARFLTKNEKLMVVQRIRSNQQGFGNHRIKIYQILEALRDPRTWLYFFIAVTSNIPNGGITNFFNILLHSDFGYSTKDSLLMGMPAGAVELAGCSLFGILAYYCDKKKIPIWRYRLTWAILTGTLSLVSSCMLAYANDSENAKLAGAYLWYITPVALICVYANISANSSGYTKKWTVSSIIQAGYAAANIAGPQCFIAKQAPSYDGAKTSMVVCYAIEVALLLILLFLNIRENRRRDKLQSKEGIAKSDNFEFADMTDFENPNFRYTL</sequence>
<dbReference type="Gene3D" id="1.20.1250.20">
    <property type="entry name" value="MFS general substrate transporter like domains"/>
    <property type="match status" value="2"/>
</dbReference>
<name>A0AAN7WK14_9SACH</name>
<comment type="similarity">
    <text evidence="6">Belongs to the major facilitator superfamily. Allantoate permease family.</text>
</comment>
<dbReference type="InterPro" id="IPR036259">
    <property type="entry name" value="MFS_trans_sf"/>
</dbReference>
<evidence type="ECO:0000313" key="8">
    <source>
        <dbReference type="EMBL" id="KAK5782438.1"/>
    </source>
</evidence>
<feature type="transmembrane region" description="Helical" evidence="7">
    <location>
        <begin position="183"/>
        <end position="205"/>
    </location>
</feature>
<dbReference type="AlphaFoldDB" id="A0AAN7WK14"/>
<dbReference type="CDD" id="cd17327">
    <property type="entry name" value="MFS_FEN2_like"/>
    <property type="match status" value="1"/>
</dbReference>
<keyword evidence="3 7" id="KW-0812">Transmembrane</keyword>
<accession>A0AAN7WK14</accession>
<comment type="subcellular location">
    <subcellularLocation>
        <location evidence="1">Membrane</location>
        <topology evidence="1">Multi-pass membrane protein</topology>
    </subcellularLocation>
</comment>
<feature type="transmembrane region" description="Helical" evidence="7">
    <location>
        <begin position="158"/>
        <end position="177"/>
    </location>
</feature>
<feature type="transmembrane region" description="Helical" evidence="7">
    <location>
        <begin position="453"/>
        <end position="474"/>
    </location>
</feature>
<evidence type="ECO:0000256" key="3">
    <source>
        <dbReference type="ARBA" id="ARBA00022692"/>
    </source>
</evidence>
<proteinExistence type="inferred from homology"/>
<feature type="transmembrane region" description="Helical" evidence="7">
    <location>
        <begin position="217"/>
        <end position="240"/>
    </location>
</feature>
<feature type="transmembrane region" description="Helical" evidence="7">
    <location>
        <begin position="125"/>
        <end position="146"/>
    </location>
</feature>
<feature type="transmembrane region" description="Helical" evidence="7">
    <location>
        <begin position="393"/>
        <end position="413"/>
    </location>
</feature>
<keyword evidence="9" id="KW-1185">Reference proteome</keyword>
<evidence type="ECO:0000313" key="9">
    <source>
        <dbReference type="Proteomes" id="UP001306508"/>
    </source>
</evidence>
<evidence type="ECO:0008006" key="10">
    <source>
        <dbReference type="Google" id="ProtNLM"/>
    </source>
</evidence>
<dbReference type="GO" id="GO:0016020">
    <property type="term" value="C:membrane"/>
    <property type="evidence" value="ECO:0007669"/>
    <property type="project" value="UniProtKB-SubCell"/>
</dbReference>
<feature type="transmembrane region" description="Helical" evidence="7">
    <location>
        <begin position="425"/>
        <end position="441"/>
    </location>
</feature>
<gene>
    <name evidence="8" type="ORF">RI543_000375</name>
</gene>
<protein>
    <recommendedName>
        <fullName evidence="10">Allantoate permease</fullName>
    </recommendedName>
</protein>